<accession>A0ABT4W026</accession>
<dbReference type="RefSeq" id="WP_271053544.1">
    <property type="nucleotide sequence ID" value="NZ_JAQIIO010000003.1"/>
</dbReference>
<feature type="transmembrane region" description="Helical" evidence="1">
    <location>
        <begin position="88"/>
        <end position="108"/>
    </location>
</feature>
<keyword evidence="1" id="KW-0472">Membrane</keyword>
<organism evidence="2 3">
    <name type="scientific">Aliiroseovarius salicola</name>
    <dbReference type="NCBI Taxonomy" id="3009082"/>
    <lineage>
        <taxon>Bacteria</taxon>
        <taxon>Pseudomonadati</taxon>
        <taxon>Pseudomonadota</taxon>
        <taxon>Alphaproteobacteria</taxon>
        <taxon>Rhodobacterales</taxon>
        <taxon>Paracoccaceae</taxon>
        <taxon>Aliiroseovarius</taxon>
    </lineage>
</organism>
<sequence>MTPPRLPQCLLAGYGTLAALVALGTILFIINTGVGHLLTFHEIRWITVLYAYVASLSLMMILGALVTGVLGCIPAIIYWVASQLAPSGLILSLAIGGSHTLLIGAIFLSESDGSISFDTLALIALPPGLLAGVVFDALLQRVRNRNIQPADRPIASSGIR</sequence>
<feature type="transmembrane region" description="Helical" evidence="1">
    <location>
        <begin position="50"/>
        <end position="81"/>
    </location>
</feature>
<reference evidence="2 3" key="1">
    <citation type="submission" date="2023-01" db="EMBL/GenBank/DDBJ databases">
        <authorList>
            <person name="Yoon J.-W."/>
        </authorList>
    </citation>
    <scope>NUCLEOTIDE SEQUENCE [LARGE SCALE GENOMIC DNA]</scope>
    <source>
        <strain evidence="2 3">KMU-50</strain>
    </source>
</reference>
<dbReference type="Proteomes" id="UP001528040">
    <property type="component" value="Unassembled WGS sequence"/>
</dbReference>
<feature type="transmembrane region" description="Helical" evidence="1">
    <location>
        <begin position="120"/>
        <end position="139"/>
    </location>
</feature>
<keyword evidence="3" id="KW-1185">Reference proteome</keyword>
<gene>
    <name evidence="2" type="ORF">O2N63_07035</name>
</gene>
<keyword evidence="1" id="KW-0812">Transmembrane</keyword>
<dbReference type="EMBL" id="JAQIIO010000003">
    <property type="protein sequence ID" value="MDA5093837.1"/>
    <property type="molecule type" value="Genomic_DNA"/>
</dbReference>
<proteinExistence type="predicted"/>
<evidence type="ECO:0000313" key="2">
    <source>
        <dbReference type="EMBL" id="MDA5093837.1"/>
    </source>
</evidence>
<evidence type="ECO:0000256" key="1">
    <source>
        <dbReference type="SAM" id="Phobius"/>
    </source>
</evidence>
<feature type="transmembrane region" description="Helical" evidence="1">
    <location>
        <begin position="9"/>
        <end position="30"/>
    </location>
</feature>
<protein>
    <submittedName>
        <fullName evidence="2">Uncharacterized protein</fullName>
    </submittedName>
</protein>
<keyword evidence="1" id="KW-1133">Transmembrane helix</keyword>
<comment type="caution">
    <text evidence="2">The sequence shown here is derived from an EMBL/GenBank/DDBJ whole genome shotgun (WGS) entry which is preliminary data.</text>
</comment>
<name>A0ABT4W026_9RHOB</name>
<evidence type="ECO:0000313" key="3">
    <source>
        <dbReference type="Proteomes" id="UP001528040"/>
    </source>
</evidence>